<protein>
    <submittedName>
        <fullName evidence="1">Uncharacterized protein</fullName>
    </submittedName>
</protein>
<reference evidence="1 2" key="1">
    <citation type="journal article" date="2018" name="Sci. Rep.">
        <title>Genomic signatures of local adaptation to the degree of environmental predictability in rotifers.</title>
        <authorList>
            <person name="Franch-Gras L."/>
            <person name="Hahn C."/>
            <person name="Garcia-Roger E.M."/>
            <person name="Carmona M.J."/>
            <person name="Serra M."/>
            <person name="Gomez A."/>
        </authorList>
    </citation>
    <scope>NUCLEOTIDE SEQUENCE [LARGE SCALE GENOMIC DNA]</scope>
    <source>
        <strain evidence="1">HYR1</strain>
    </source>
</reference>
<organism evidence="1 2">
    <name type="scientific">Brachionus plicatilis</name>
    <name type="common">Marine rotifer</name>
    <name type="synonym">Brachionus muelleri</name>
    <dbReference type="NCBI Taxonomy" id="10195"/>
    <lineage>
        <taxon>Eukaryota</taxon>
        <taxon>Metazoa</taxon>
        <taxon>Spiralia</taxon>
        <taxon>Gnathifera</taxon>
        <taxon>Rotifera</taxon>
        <taxon>Eurotatoria</taxon>
        <taxon>Monogononta</taxon>
        <taxon>Pseudotrocha</taxon>
        <taxon>Ploima</taxon>
        <taxon>Brachionidae</taxon>
        <taxon>Brachionus</taxon>
    </lineage>
</organism>
<accession>A0A3M7QHL1</accession>
<dbReference type="EMBL" id="REGN01006210">
    <property type="protein sequence ID" value="RNA10428.1"/>
    <property type="molecule type" value="Genomic_DNA"/>
</dbReference>
<gene>
    <name evidence="1" type="ORF">BpHYR1_042831</name>
</gene>
<proteinExistence type="predicted"/>
<name>A0A3M7QHL1_BRAPC</name>
<dbReference type="AlphaFoldDB" id="A0A3M7QHL1"/>
<evidence type="ECO:0000313" key="2">
    <source>
        <dbReference type="Proteomes" id="UP000276133"/>
    </source>
</evidence>
<sequence length="63" mass="6913">MIVHGQLSGKGTRPVSCTRPKRTYMIVHGQLSGKGTRPVSCTRTKRVYIGTTLEADLLKKSIV</sequence>
<dbReference type="Proteomes" id="UP000276133">
    <property type="component" value="Unassembled WGS sequence"/>
</dbReference>
<evidence type="ECO:0000313" key="1">
    <source>
        <dbReference type="EMBL" id="RNA10428.1"/>
    </source>
</evidence>
<comment type="caution">
    <text evidence="1">The sequence shown here is derived from an EMBL/GenBank/DDBJ whole genome shotgun (WGS) entry which is preliminary data.</text>
</comment>
<keyword evidence="2" id="KW-1185">Reference proteome</keyword>